<reference evidence="6" key="1">
    <citation type="submission" date="2025-08" db="UniProtKB">
        <authorList>
            <consortium name="RefSeq"/>
        </authorList>
    </citation>
    <scope>IDENTIFICATION</scope>
    <source>
        <tissue evidence="6">Whole larvae</tissue>
    </source>
</reference>
<dbReference type="Gene3D" id="3.30.420.10">
    <property type="entry name" value="Ribonuclease H-like superfamily/Ribonuclease H"/>
    <property type="match status" value="1"/>
</dbReference>
<keyword evidence="1" id="KW-0175">Coiled coil</keyword>
<dbReference type="InterPro" id="IPR036397">
    <property type="entry name" value="RNaseH_sf"/>
</dbReference>
<dbReference type="InterPro" id="IPR005135">
    <property type="entry name" value="Endo/exonuclease/phosphatase"/>
</dbReference>
<dbReference type="PROSITE" id="PS50879">
    <property type="entry name" value="RNASE_H_1"/>
    <property type="match status" value="1"/>
</dbReference>
<dbReference type="CDD" id="cd01650">
    <property type="entry name" value="RT_nLTR_like"/>
    <property type="match status" value="1"/>
</dbReference>
<dbReference type="InterPro" id="IPR036691">
    <property type="entry name" value="Endo/exonu/phosph_ase_sf"/>
</dbReference>
<dbReference type="PANTHER" id="PTHR33481">
    <property type="entry name" value="REVERSE TRANSCRIPTASE"/>
    <property type="match status" value="1"/>
</dbReference>
<dbReference type="RefSeq" id="XP_052748921.1">
    <property type="nucleotide sequence ID" value="XM_052892961.1"/>
</dbReference>
<dbReference type="InterPro" id="IPR043502">
    <property type="entry name" value="DNA/RNA_pol_sf"/>
</dbReference>
<keyword evidence="5" id="KW-1185">Reference proteome</keyword>
<dbReference type="PANTHER" id="PTHR33481:SF1">
    <property type="entry name" value="ENDONUCLEASE_EXONUCLEASE_PHOSPHATASE DOMAIN-CONTAINING PROTEIN-RELATED"/>
    <property type="match status" value="1"/>
</dbReference>
<dbReference type="InterPro" id="IPR002156">
    <property type="entry name" value="RNaseH_domain"/>
</dbReference>
<dbReference type="SUPFAM" id="SSF56219">
    <property type="entry name" value="DNase I-like"/>
    <property type="match status" value="1"/>
</dbReference>
<dbReference type="Pfam" id="PF00078">
    <property type="entry name" value="RVT_1"/>
    <property type="match status" value="1"/>
</dbReference>
<feature type="coiled-coil region" evidence="1">
    <location>
        <begin position="265"/>
        <end position="292"/>
    </location>
</feature>
<gene>
    <name evidence="6" type="primary">LOC128200235</name>
</gene>
<dbReference type="PROSITE" id="PS50878">
    <property type="entry name" value="RT_POL"/>
    <property type="match status" value="1"/>
</dbReference>
<dbReference type="GeneID" id="128200235"/>
<feature type="region of interest" description="Disordered" evidence="2">
    <location>
        <begin position="1"/>
        <end position="48"/>
    </location>
</feature>
<protein>
    <submittedName>
        <fullName evidence="6">Uncharacterized protein LOC128200235</fullName>
    </submittedName>
</protein>
<evidence type="ECO:0000313" key="6">
    <source>
        <dbReference type="RefSeq" id="XP_052748921.1"/>
    </source>
</evidence>
<evidence type="ECO:0000256" key="2">
    <source>
        <dbReference type="SAM" id="MobiDB-lite"/>
    </source>
</evidence>
<dbReference type="Pfam" id="PF14529">
    <property type="entry name" value="Exo_endo_phos_2"/>
    <property type="match status" value="1"/>
</dbReference>
<dbReference type="SUPFAM" id="SSF56672">
    <property type="entry name" value="DNA/RNA polymerases"/>
    <property type="match status" value="1"/>
</dbReference>
<evidence type="ECO:0000313" key="5">
    <source>
        <dbReference type="Proteomes" id="UP001652740"/>
    </source>
</evidence>
<feature type="domain" description="RNase H type-1" evidence="4">
    <location>
        <begin position="1517"/>
        <end position="1650"/>
    </location>
</feature>
<name>A0ABM3MBX8_GALME</name>
<dbReference type="Gene3D" id="3.60.10.10">
    <property type="entry name" value="Endonuclease/exonuclease/phosphatase"/>
    <property type="match status" value="1"/>
</dbReference>
<feature type="coiled-coil region" evidence="1">
    <location>
        <begin position="899"/>
        <end position="945"/>
    </location>
</feature>
<sequence length="1813" mass="203541">MILARSPVRRPVNLPSESAEARKADSAAPQASPPSSGTSSTDFLPTWRPITDSNSASLSRHDSVFDDSSAAISLPLSQSTQSNVVVEGTDCSERVQTLALGIVRILRQAKSVTADMRNRAIDSANQIAWIAGNSMARRIKEIETESAAHKQELTSVRSELSEIKALIERNKSDKIYSDGQTDLNSLTATALDPIMQEIRNLRAELTKREEACSAMHVTKEQLDRILDDKIEAIKADISTAKTAILDMKEARHEEVMAIMHEQGTALDTEVALNEIKEQIKEVQTKIQENAKATSAVVNGPNAKKPNDPSTATVAPIVEPKSGNQSNKNKPRRPSSYAEALSKPNYAVLIESADPRKTSDDVINQVKQNVNVIDLGIGVSRVTKIRNQKVVMACGSQEERKALQEAIRQKCTQISARSTRDRLPQIRLVGVVNSLTDEQIEKAVISQNRHLLGSLPPNSQVRTLRRTKGRTQEVKNVILEVSPPIWKAVQGQKLHIGLQLVPAVDQSPLTQCYKCMGYNHRAAECNEQIRCGHCAQEHDTRVCPNRNLTPQCCNCKKAKRDLEPHPAYSQDCPDWQKWDGIAREKLKIVQINLGRGHSATQECLREASQKGYSVLLLQEPYVGSKGYLSVGSNSRVIQKLHNRSHPVRAAIVILNPIIRVIESQDWITEDMVGLKIIVGNETYTFVNVYLDKTHNIEQTMNTLRKIVDSTGTANLLIAGDANAKSQWWGCDTEDERGSKIMDTFAELGMEVLNQGSQPTFLVYRQGQPCQSIIDITACSSQILNIITDWRINPSLCSLSDHIPITFNLKVTTNLDTHSGSSTRVFFTAKADWNKFEETLINNLQQQNINTETISNTKNTTDLENLVQKFHDALTGACNDSIPKLHSKKSTNTAKWWTSDLSNLKAELKRSRNRIKKANANARSFVVEEYLRKKEQYKKEIQQAITKSWKEFCTGEERETVWQRSYRIIKHSSKDVREKLLTDNNVTTLSADESAALLANTFFPEDDPTKDNHEHTQIRQKSIEISSKNLPIDRQIDLFTEQELRSALQHANSKKAPGSDAFTADICQKAFKTCPEVLLAIYNRCLLLSYFPEVWKEAHIKVIPKPGKEDYSIPKSYRPIGLLSLLGKTLEKMIVKRLQWDLIGRGSLHPNQYGFLPQRSTEDALYDSLSIVKNAIKSKQLAVIVSLDIQGAFDTAWWPTIITQLDTMGIDKDLLQLITSYLSDRKITINYSGATVNKKTNRGCIQGSVCGPILWNVQLNQALEPSQYDGVHIQAFADDILLIAQGSTGEEVERNLNQALSKILQWGNKLKLKFAPHKTQAVLFTKKLKYHTPRLVMDGTSIELRDEVKVLGLTIDRNLNFNSHIRAVSAKALNIYKSVSKMARAQWGLNPGVLKLIYQSVVEPTILYAASCWAHTTSNHNVGKILDRVTRLFAIKICKGHRTTSFSASVVLAGILPLKIKAIEQAELYLIKRGEPLRALPGREFESRTPVSLLPHPTNRNTVPFKIISSQTELDEVIDNNWPRFYTDGSKIEGKVGGSVTCWIDGKEVYSTSFRLEDFCSVFQAELAAILKAIETMCNKSRFHTANILSDSRSALESIADPCPLHPLTTKIRQKIQNLQQCSGKVCFYWVKAHTGIIGNERADDLAKTAALKKKTRPIYDRFPLTYAKKVLREKSLDKCQKLYIESNTAAVTKIFLPDIRKAYKIVKEIEIDNTITHLLTGHGGNRSYLHRFKLIDSPSCQCDSETPQTIQHILFDCQRFAKKRFDYEFKLDATLSESNMEYIFENKETRDIFLNFAKSLLRVVARENGARIVD</sequence>
<dbReference type="InterPro" id="IPR012337">
    <property type="entry name" value="RNaseH-like_sf"/>
</dbReference>
<feature type="domain" description="Reverse transcriptase" evidence="3">
    <location>
        <begin position="1082"/>
        <end position="1353"/>
    </location>
</feature>
<evidence type="ECO:0000259" key="4">
    <source>
        <dbReference type="PROSITE" id="PS50879"/>
    </source>
</evidence>
<dbReference type="SUPFAM" id="SSF53098">
    <property type="entry name" value="Ribonuclease H-like"/>
    <property type="match status" value="1"/>
</dbReference>
<evidence type="ECO:0000256" key="1">
    <source>
        <dbReference type="SAM" id="Coils"/>
    </source>
</evidence>
<proteinExistence type="predicted"/>
<feature type="compositionally biased region" description="Low complexity" evidence="2">
    <location>
        <begin position="26"/>
        <end position="40"/>
    </location>
</feature>
<dbReference type="CDD" id="cd09077">
    <property type="entry name" value="R1-I-EN"/>
    <property type="match status" value="1"/>
</dbReference>
<dbReference type="Pfam" id="PF00075">
    <property type="entry name" value="RNase_H"/>
    <property type="match status" value="1"/>
</dbReference>
<dbReference type="InterPro" id="IPR000477">
    <property type="entry name" value="RT_dom"/>
</dbReference>
<dbReference type="Proteomes" id="UP001652740">
    <property type="component" value="Unplaced"/>
</dbReference>
<evidence type="ECO:0000259" key="3">
    <source>
        <dbReference type="PROSITE" id="PS50878"/>
    </source>
</evidence>
<organism evidence="5 6">
    <name type="scientific">Galleria mellonella</name>
    <name type="common">Greater wax moth</name>
    <dbReference type="NCBI Taxonomy" id="7137"/>
    <lineage>
        <taxon>Eukaryota</taxon>
        <taxon>Metazoa</taxon>
        <taxon>Ecdysozoa</taxon>
        <taxon>Arthropoda</taxon>
        <taxon>Hexapoda</taxon>
        <taxon>Insecta</taxon>
        <taxon>Pterygota</taxon>
        <taxon>Neoptera</taxon>
        <taxon>Endopterygota</taxon>
        <taxon>Lepidoptera</taxon>
        <taxon>Glossata</taxon>
        <taxon>Ditrysia</taxon>
        <taxon>Pyraloidea</taxon>
        <taxon>Pyralidae</taxon>
        <taxon>Galleriinae</taxon>
        <taxon>Galleria</taxon>
    </lineage>
</organism>
<dbReference type="CDD" id="cd09276">
    <property type="entry name" value="Rnase_HI_RT_non_LTR"/>
    <property type="match status" value="1"/>
</dbReference>
<feature type="region of interest" description="Disordered" evidence="2">
    <location>
        <begin position="293"/>
        <end position="339"/>
    </location>
</feature>
<accession>A0ABM3MBX8</accession>